<gene>
    <name evidence="1" type="ORF">P7U51_005112</name>
</gene>
<organism evidence="1 2">
    <name type="scientific">Citrobacter freundii</name>
    <dbReference type="NCBI Taxonomy" id="546"/>
    <lineage>
        <taxon>Bacteria</taxon>
        <taxon>Pseudomonadati</taxon>
        <taxon>Pseudomonadota</taxon>
        <taxon>Gammaproteobacteria</taxon>
        <taxon>Enterobacterales</taxon>
        <taxon>Enterobacteriaceae</taxon>
        <taxon>Citrobacter</taxon>
        <taxon>Citrobacter freundii complex</taxon>
    </lineage>
</organism>
<dbReference type="EMBL" id="ABLGCN030000025">
    <property type="protein sequence ID" value="EMM7460513.1"/>
    <property type="molecule type" value="Genomic_DNA"/>
</dbReference>
<dbReference type="RefSeq" id="WP_057109423.1">
    <property type="nucleotide sequence ID" value="NZ_CP022273.1"/>
</dbReference>
<accession>A0AAN4F205</accession>
<evidence type="ECO:0000313" key="2">
    <source>
        <dbReference type="Proteomes" id="UP001169574"/>
    </source>
</evidence>
<proteinExistence type="predicted"/>
<evidence type="ECO:0000313" key="1">
    <source>
        <dbReference type="EMBL" id="EMM7460513.1"/>
    </source>
</evidence>
<comment type="caution">
    <text evidence="1">The sequence shown here is derived from an EMBL/GenBank/DDBJ whole genome shotgun (WGS) entry which is preliminary data.</text>
</comment>
<dbReference type="AlphaFoldDB" id="A0AAN4F205"/>
<protein>
    <submittedName>
        <fullName evidence="1">Uncharacterized protein</fullName>
    </submittedName>
</protein>
<dbReference type="Proteomes" id="UP001169574">
    <property type="component" value="Unassembled WGS sequence"/>
</dbReference>
<name>A0AAN4F205_CITFR</name>
<sequence>MIIFTSLAYFNFLSANKTSCQAYRNTAPKENIFSKIITEGSESKIGRWKEMENVYDIFFNDQLYMISETPKDYLSSAIRIILSKDYDQSQKVYTIILMQNLPIKEYMCFMDAVNEQFEKGLIDKEVARFAILPDINLYSTSIYYWWLPDWRERFKKNANSLFKQKLIDDVLSGRYFFYALRK</sequence>
<reference evidence="1" key="1">
    <citation type="submission" date="2024-02" db="EMBL/GenBank/DDBJ databases">
        <authorList>
            <consortium name="Clinical and Environmental Microbiology Branch: Whole genome sequencing antimicrobial resistance pathogens in the healthcare setting"/>
        </authorList>
    </citation>
    <scope>NUCLEOTIDE SEQUENCE</scope>
    <source>
        <strain evidence="1">Whole organism</strain>
    </source>
</reference>